<dbReference type="GO" id="GO:0016301">
    <property type="term" value="F:kinase activity"/>
    <property type="evidence" value="ECO:0007669"/>
    <property type="project" value="UniProtKB-KW"/>
</dbReference>
<dbReference type="RefSeq" id="WP_008042818.1">
    <property type="nucleotide sequence ID" value="NZ_CH724149.1"/>
</dbReference>
<evidence type="ECO:0000259" key="7">
    <source>
        <dbReference type="Pfam" id="PF19292"/>
    </source>
</evidence>
<evidence type="ECO:0000259" key="6">
    <source>
        <dbReference type="Pfam" id="PF00723"/>
    </source>
</evidence>
<dbReference type="HOGENOM" id="CLU_004177_0_1_6"/>
<keyword evidence="3" id="KW-0321">Glycogen metabolism</keyword>
<dbReference type="Pfam" id="PF19292">
    <property type="entry name" value="KPBB_C"/>
    <property type="match status" value="1"/>
</dbReference>
<name>A4BGM9_9GAMM</name>
<evidence type="ECO:0000256" key="2">
    <source>
        <dbReference type="ARBA" id="ARBA00007128"/>
    </source>
</evidence>
<keyword evidence="4" id="KW-0112">Calmodulin-binding</keyword>
<dbReference type="GO" id="GO:0005964">
    <property type="term" value="C:phosphorylase kinase complex"/>
    <property type="evidence" value="ECO:0007669"/>
    <property type="project" value="TreeGrafter"/>
</dbReference>
<feature type="domain" description="GH15-like" evidence="6">
    <location>
        <begin position="17"/>
        <end position="817"/>
    </location>
</feature>
<dbReference type="InterPro" id="IPR045583">
    <property type="entry name" value="KPBA/B_C"/>
</dbReference>
<comment type="similarity">
    <text evidence="2">Belongs to the phosphorylase b kinase regulatory chain family.</text>
</comment>
<gene>
    <name evidence="8" type="ORF">MED297_14215</name>
</gene>
<sequence>MSRSEIETLTTELDQWYELTEQTILCRQDPVSGLFPASTDVNGHGDYTDAWVRDNVYSIMAVWGLWVGYQKFDHFPSRTQRLADSVHRLMRGLLTAMMRQTHKVERFKYTQNPLDALHAKYDTQSGEVVVDDDKWGHLQLDATSLFLLMLAQMSRSGLSIVSQPDEVSFVQNLVWYIGRGYRTPDYGIWERGNKINNGRVEINASSVGMVKAALQAMQGLNLLPDSEGQIGTIHVMDDEIARCRSTLESLLPRESLSKEVDAACLSIIGFPAFAVEKTEVIEQTRARVLDKLAGPYGCARFLRDGHQTVLEDHDRLHYESHELQNFENIESQWPLFYAFLYLDALFRVDQDEIRHYRALLDGLRVEKDGLMLLPELYFVDAEHIEAEKAAPGSQPRRANNNVPLVWTQSLYTLGCLLDAGVLSPSDIDPINSFARIGKQPVTNIGLTILAEDADVQRALAEQGVESCLSRDIEPIRVFDATELSRVFHAVGQNPKLGLTGRPQRNPRVLATSQLYRLSGETVVFLPQFSNRDRFYLASDNALLCELLQSELAYISRHWQSPKDPVMVLDITHAMLSADDSVRLTQLLSDIQNNRLSGLQSRSVHVLEQLNELAMEQIDDLRDYQLPPHGLVIGGRRRKWLAFDEQVTVSSAESVLSLLQPDWTTEQLVATLAQSANPYQQVDCLARLKERYGLDFETGLAPLVSVRLLSTELYETATEHQLWSVMRHCAGLLDKHWSGLEDSVAEILTRQRIIVVGRAFSDQGMITTPLQNREILQLIRQNTARDPREGILNQEILIMIASLMRGEPELLSGMKSIRPGHLAMLMMGQLAHERSVEPDVAFAELTALCPSDIESRVRRILSDYQSEVDRLFNTESLHAQQSLVTLDASTQESSTLNGAHNWLQWREQQGVMPRLQDDFYEQLWRLLKQCRGVVVGDRFDSRSRIESDHILSAMTAGEPQFALLIERLLNKIESPSYRQMTIEALRAIMALAQANPQLRVDDYLIVEVIISHAVRLNWIENFPARASHYNQFRGQAWQAFYQNPPQRVASRIGEALNYLLQQGRQEQLSDGGLGEPVH</sequence>
<dbReference type="UniPathway" id="UPA00163"/>
<evidence type="ECO:0000313" key="9">
    <source>
        <dbReference type="Proteomes" id="UP000005953"/>
    </source>
</evidence>
<dbReference type="Gene3D" id="1.50.10.10">
    <property type="match status" value="1"/>
</dbReference>
<reference evidence="8 9" key="1">
    <citation type="submission" date="2006-02" db="EMBL/GenBank/DDBJ databases">
        <authorList>
            <person name="Pinhassi J."/>
            <person name="Pedros-Alio C."/>
            <person name="Ferriera S."/>
            <person name="Johnson J."/>
            <person name="Kravitz S."/>
            <person name="Halpern A."/>
            <person name="Remington K."/>
            <person name="Beeson K."/>
            <person name="Tran B."/>
            <person name="Rogers Y.-H."/>
            <person name="Friedman R."/>
            <person name="Venter J.C."/>
        </authorList>
    </citation>
    <scope>NUCLEOTIDE SEQUENCE [LARGE SCALE GENOMIC DNA]</scope>
    <source>
        <strain evidence="8 9">MED297</strain>
    </source>
</reference>
<dbReference type="AlphaFoldDB" id="A4BGM9"/>
<evidence type="ECO:0000313" key="8">
    <source>
        <dbReference type="EMBL" id="EAR08677.1"/>
    </source>
</evidence>
<keyword evidence="5" id="KW-0119">Carbohydrate metabolism</keyword>
<feature type="domain" description="Phosphorylase b kinase regulatory subunit alpha/beta C-terminal" evidence="7">
    <location>
        <begin position="832"/>
        <end position="1065"/>
    </location>
</feature>
<dbReference type="InterPro" id="IPR012341">
    <property type="entry name" value="6hp_glycosidase-like_sf"/>
</dbReference>
<proteinExistence type="inferred from homology"/>
<dbReference type="GO" id="GO:0005516">
    <property type="term" value="F:calmodulin binding"/>
    <property type="evidence" value="ECO:0007669"/>
    <property type="project" value="UniProtKB-KW"/>
</dbReference>
<dbReference type="STRING" id="314283.MED297_14215"/>
<evidence type="ECO:0000256" key="4">
    <source>
        <dbReference type="ARBA" id="ARBA00022860"/>
    </source>
</evidence>
<comment type="pathway">
    <text evidence="1">Glycan biosynthesis; glycogen metabolism.</text>
</comment>
<dbReference type="SUPFAM" id="SSF48208">
    <property type="entry name" value="Six-hairpin glycosidases"/>
    <property type="match status" value="1"/>
</dbReference>
<keyword evidence="9" id="KW-1185">Reference proteome</keyword>
<evidence type="ECO:0000256" key="3">
    <source>
        <dbReference type="ARBA" id="ARBA00022600"/>
    </source>
</evidence>
<dbReference type="PANTHER" id="PTHR10749">
    <property type="entry name" value="PHOSPHORYLASE B KINASE REGULATORY SUBUNIT"/>
    <property type="match status" value="1"/>
</dbReference>
<organism evidence="8 9">
    <name type="scientific">Reinekea blandensis MED297</name>
    <dbReference type="NCBI Taxonomy" id="314283"/>
    <lineage>
        <taxon>Bacteria</taxon>
        <taxon>Pseudomonadati</taxon>
        <taxon>Pseudomonadota</taxon>
        <taxon>Gammaproteobacteria</taxon>
        <taxon>Oceanospirillales</taxon>
        <taxon>Saccharospirillaceae</taxon>
        <taxon>Reinekea</taxon>
    </lineage>
</organism>
<dbReference type="InterPro" id="IPR011613">
    <property type="entry name" value="GH15-like"/>
</dbReference>
<protein>
    <submittedName>
        <fullName evidence="8">Phosphorylase kinase alphabeta</fullName>
    </submittedName>
</protein>
<evidence type="ECO:0000256" key="5">
    <source>
        <dbReference type="ARBA" id="ARBA00023277"/>
    </source>
</evidence>
<evidence type="ECO:0000256" key="1">
    <source>
        <dbReference type="ARBA" id="ARBA00005131"/>
    </source>
</evidence>
<dbReference type="OrthoDB" id="6091662at2"/>
<comment type="caution">
    <text evidence="8">The sequence shown here is derived from an EMBL/GenBank/DDBJ whole genome shotgun (WGS) entry which is preliminary data.</text>
</comment>
<dbReference type="PANTHER" id="PTHR10749:SF7">
    <property type="entry name" value="PHOSPHORYLASE B KINASE REGULATORY SUBUNIT ALPHA-RELATED"/>
    <property type="match status" value="1"/>
</dbReference>
<dbReference type="Pfam" id="PF00723">
    <property type="entry name" value="Glyco_hydro_15"/>
    <property type="match status" value="1"/>
</dbReference>
<dbReference type="InterPro" id="IPR008734">
    <property type="entry name" value="PHK_A/B_su"/>
</dbReference>
<dbReference type="GO" id="GO:0005977">
    <property type="term" value="P:glycogen metabolic process"/>
    <property type="evidence" value="ECO:0007669"/>
    <property type="project" value="UniProtKB-UniPathway"/>
</dbReference>
<accession>A4BGM9</accession>
<keyword evidence="8" id="KW-0808">Transferase</keyword>
<dbReference type="EMBL" id="AAOE01000017">
    <property type="protein sequence ID" value="EAR08677.1"/>
    <property type="molecule type" value="Genomic_DNA"/>
</dbReference>
<dbReference type="Proteomes" id="UP000005953">
    <property type="component" value="Unassembled WGS sequence"/>
</dbReference>
<keyword evidence="8" id="KW-0418">Kinase</keyword>
<dbReference type="InterPro" id="IPR008928">
    <property type="entry name" value="6-hairpin_glycosidase_sf"/>
</dbReference>